<gene>
    <name evidence="1" type="ORF">GGQ60_002724</name>
</gene>
<proteinExistence type="predicted"/>
<dbReference type="AlphaFoldDB" id="A0A7W6KBN4"/>
<reference evidence="1 2" key="1">
    <citation type="submission" date="2020-08" db="EMBL/GenBank/DDBJ databases">
        <title>Genomic Encyclopedia of Type Strains, Phase IV (KMG-IV): sequencing the most valuable type-strain genomes for metagenomic binning, comparative biology and taxonomic classification.</title>
        <authorList>
            <person name="Goeker M."/>
        </authorList>
    </citation>
    <scope>NUCLEOTIDE SEQUENCE [LARGE SCALE GENOMIC DNA]</scope>
    <source>
        <strain evidence="1 2">DSM 100774</strain>
    </source>
</reference>
<evidence type="ECO:0000313" key="2">
    <source>
        <dbReference type="Proteomes" id="UP000532273"/>
    </source>
</evidence>
<comment type="caution">
    <text evidence="1">The sequence shown here is derived from an EMBL/GenBank/DDBJ whole genome shotgun (WGS) entry which is preliminary data.</text>
</comment>
<name>A0A7W6KBN4_9SPHI</name>
<sequence>MKRRKVFFDDKSDVPGEKVENQIIFSGMIHSGKLQKIELNCKF</sequence>
<dbReference type="EMBL" id="JACIEF010000003">
    <property type="protein sequence ID" value="MBB4108715.1"/>
    <property type="molecule type" value="Genomic_DNA"/>
</dbReference>
<dbReference type="Proteomes" id="UP000532273">
    <property type="component" value="Unassembled WGS sequence"/>
</dbReference>
<dbReference type="RefSeq" id="WP_260300609.1">
    <property type="nucleotide sequence ID" value="NZ_JACIEF010000003.1"/>
</dbReference>
<protein>
    <submittedName>
        <fullName evidence="1">Uncharacterized protein</fullName>
    </submittedName>
</protein>
<evidence type="ECO:0000313" key="1">
    <source>
        <dbReference type="EMBL" id="MBB4108715.1"/>
    </source>
</evidence>
<accession>A0A7W6KBN4</accession>
<organism evidence="1 2">
    <name type="scientific">Pedobacter zeae</name>
    <dbReference type="NCBI Taxonomy" id="1737356"/>
    <lineage>
        <taxon>Bacteria</taxon>
        <taxon>Pseudomonadati</taxon>
        <taxon>Bacteroidota</taxon>
        <taxon>Sphingobacteriia</taxon>
        <taxon>Sphingobacteriales</taxon>
        <taxon>Sphingobacteriaceae</taxon>
        <taxon>Pedobacter</taxon>
    </lineage>
</organism>